<organism evidence="2">
    <name type="scientific">marine metagenome</name>
    <dbReference type="NCBI Taxonomy" id="408172"/>
    <lineage>
        <taxon>unclassified sequences</taxon>
        <taxon>metagenomes</taxon>
        <taxon>ecological metagenomes</taxon>
    </lineage>
</organism>
<dbReference type="AlphaFoldDB" id="A0A382PGF2"/>
<feature type="non-terminal residue" evidence="2">
    <location>
        <position position="283"/>
    </location>
</feature>
<dbReference type="InterPro" id="IPR030959">
    <property type="entry name" value="GWxTD_dom"/>
</dbReference>
<name>A0A382PGF2_9ZZZZ</name>
<proteinExistence type="predicted"/>
<dbReference type="EMBL" id="UINC01107235">
    <property type="protein sequence ID" value="SVC72453.1"/>
    <property type="molecule type" value="Genomic_DNA"/>
</dbReference>
<feature type="domain" description="GWxTD" evidence="1">
    <location>
        <begin position="60"/>
        <end position="151"/>
    </location>
</feature>
<reference evidence="2" key="1">
    <citation type="submission" date="2018-05" db="EMBL/GenBank/DDBJ databases">
        <authorList>
            <person name="Lanie J.A."/>
            <person name="Ng W.-L."/>
            <person name="Kazmierczak K.M."/>
            <person name="Andrzejewski T.M."/>
            <person name="Davidsen T.M."/>
            <person name="Wayne K.J."/>
            <person name="Tettelin H."/>
            <person name="Glass J.I."/>
            <person name="Rusch D."/>
            <person name="Podicherti R."/>
            <person name="Tsui H.-C.T."/>
            <person name="Winkler M.E."/>
        </authorList>
    </citation>
    <scope>NUCLEOTIDE SEQUENCE</scope>
</reference>
<accession>A0A382PGF2</accession>
<dbReference type="NCBIfam" id="TIGR04514">
    <property type="entry name" value="GWxTD_dom"/>
    <property type="match status" value="1"/>
</dbReference>
<evidence type="ECO:0000259" key="1">
    <source>
        <dbReference type="Pfam" id="PF20094"/>
    </source>
</evidence>
<dbReference type="Pfam" id="PF20094">
    <property type="entry name" value="GWxTD_dom"/>
    <property type="match status" value="1"/>
</dbReference>
<sequence>MIMKSQRRRSPILCFTISLLVHALHMPASFATTQPPTQQRSGLLGPEEGETLTSWTERWLEGPVQFVASEEEREFYESLKSVPERLQFIRLFWESRDPTPRGSENEFLVDFEQRVAYANENFGNGKPGWESAFGQVVLVLGAPDRTLQTSQGMRSFRSERPLVVWSYDRRITEWPVMENFIFSYRFQRWRLMPHTDPDVGDNVREIQRGWELTSNLEIVPDDFLQVQRAMIQETTLYPANYRGSIDSVRGAVAFPDSEIPFGWEARFSTGEETGVRQVDIELN</sequence>
<evidence type="ECO:0000313" key="2">
    <source>
        <dbReference type="EMBL" id="SVC72453.1"/>
    </source>
</evidence>
<protein>
    <recommendedName>
        <fullName evidence="1">GWxTD domain-containing protein</fullName>
    </recommendedName>
</protein>
<gene>
    <name evidence="2" type="ORF">METZ01_LOCUS325307</name>
</gene>